<proteinExistence type="predicted"/>
<evidence type="ECO:0000313" key="3">
    <source>
        <dbReference type="EMBL" id="MBE9029052.1"/>
    </source>
</evidence>
<evidence type="ECO:0000256" key="1">
    <source>
        <dbReference type="ARBA" id="ARBA00022676"/>
    </source>
</evidence>
<evidence type="ECO:0000313" key="4">
    <source>
        <dbReference type="Proteomes" id="UP000625316"/>
    </source>
</evidence>
<organism evidence="3 4">
    <name type="scientific">Romeriopsis navalis LEGE 11480</name>
    <dbReference type="NCBI Taxonomy" id="2777977"/>
    <lineage>
        <taxon>Bacteria</taxon>
        <taxon>Bacillati</taxon>
        <taxon>Cyanobacteriota</taxon>
        <taxon>Cyanophyceae</taxon>
        <taxon>Leptolyngbyales</taxon>
        <taxon>Leptolyngbyaceae</taxon>
        <taxon>Romeriopsis</taxon>
        <taxon>Romeriopsis navalis</taxon>
    </lineage>
</organism>
<reference evidence="3" key="1">
    <citation type="submission" date="2020-10" db="EMBL/GenBank/DDBJ databases">
        <authorList>
            <person name="Castelo-Branco R."/>
            <person name="Eusebio N."/>
            <person name="Adriana R."/>
            <person name="Vieira A."/>
            <person name="Brugerolle De Fraissinette N."/>
            <person name="Rezende De Castro R."/>
            <person name="Schneider M.P."/>
            <person name="Vasconcelos V."/>
            <person name="Leao P.N."/>
        </authorList>
    </citation>
    <scope>NUCLEOTIDE SEQUENCE</scope>
    <source>
        <strain evidence="3">LEGE 11480</strain>
    </source>
</reference>
<dbReference type="Pfam" id="PF01531">
    <property type="entry name" value="Glyco_transf_11"/>
    <property type="match status" value="1"/>
</dbReference>
<name>A0A928VK04_9CYAN</name>
<dbReference type="CDD" id="cd11301">
    <property type="entry name" value="Fut1_Fut2_like"/>
    <property type="match status" value="1"/>
</dbReference>
<dbReference type="PANTHER" id="PTHR11927">
    <property type="entry name" value="GALACTOSIDE 2-L-FUCOSYLTRANSFERASE"/>
    <property type="match status" value="1"/>
</dbReference>
<dbReference type="Proteomes" id="UP000625316">
    <property type="component" value="Unassembled WGS sequence"/>
</dbReference>
<dbReference type="InterPro" id="IPR002516">
    <property type="entry name" value="Glyco_trans_11"/>
</dbReference>
<dbReference type="AlphaFoldDB" id="A0A928VK04"/>
<keyword evidence="1" id="KW-0328">Glycosyltransferase</keyword>
<sequence>MPNSISNNPEENYDESILSMSYLGAFGRFGNQIFQYAFLRICAKNSNSKIECPTWIGQKIFGHKDHPLSSCLAPAIEKNDGCDLLFDKFPNFVYYLEKKSGHKSIRIDQLAMQSDLKNVDIFGHFQFHTQVFKPYKEYFYSLFQPVEALKAPLESSFKHAFPKGKTIVGIHIRQGDYVNEPLWGCGLIFPTKWYRQWLEKVWSELEDPILFLCSDNLDGIIAEFDCFSPITLNNLNVDIPQEFVGIDLDFYIDFFMMSKCDIVCTSNSTFSFAACMLNERGYKFLRPSWDFSKKFIEFDPWDAKPLLWLGYDQPKLFKNLTDIIYFSYRNGGISAVFKSCFLYLPKSCLFWINLNLFWARKSQRMTWLDSAIFFALRGIRKIARVVKIP</sequence>
<comment type="caution">
    <text evidence="3">The sequence shown here is derived from an EMBL/GenBank/DDBJ whole genome shotgun (WGS) entry which is preliminary data.</text>
</comment>
<dbReference type="PANTHER" id="PTHR11927:SF9">
    <property type="entry name" value="L-FUCOSYLTRANSFERASE"/>
    <property type="match status" value="1"/>
</dbReference>
<dbReference type="Gene3D" id="3.40.50.11350">
    <property type="match status" value="1"/>
</dbReference>
<evidence type="ECO:0000256" key="2">
    <source>
        <dbReference type="ARBA" id="ARBA00022679"/>
    </source>
</evidence>
<dbReference type="GO" id="GO:0005975">
    <property type="term" value="P:carbohydrate metabolic process"/>
    <property type="evidence" value="ECO:0007669"/>
    <property type="project" value="InterPro"/>
</dbReference>
<keyword evidence="4" id="KW-1185">Reference proteome</keyword>
<protein>
    <submittedName>
        <fullName evidence="3">Alpha-1,2-fucosyltransferase</fullName>
    </submittedName>
</protein>
<accession>A0A928VK04</accession>
<dbReference type="EMBL" id="JADEXQ010000010">
    <property type="protein sequence ID" value="MBE9029052.1"/>
    <property type="molecule type" value="Genomic_DNA"/>
</dbReference>
<dbReference type="GO" id="GO:0016020">
    <property type="term" value="C:membrane"/>
    <property type="evidence" value="ECO:0007669"/>
    <property type="project" value="InterPro"/>
</dbReference>
<keyword evidence="2" id="KW-0808">Transferase</keyword>
<gene>
    <name evidence="3" type="ORF">IQ266_04665</name>
</gene>
<dbReference type="RefSeq" id="WP_264323873.1">
    <property type="nucleotide sequence ID" value="NZ_JADEXQ010000010.1"/>
</dbReference>
<dbReference type="GO" id="GO:0008107">
    <property type="term" value="F:galactoside 2-alpha-L-fucosyltransferase activity"/>
    <property type="evidence" value="ECO:0007669"/>
    <property type="project" value="InterPro"/>
</dbReference>